<dbReference type="EMBL" id="LT934113">
    <property type="protein sequence ID" value="VAH36951.1"/>
    <property type="molecule type" value="Genomic_DNA"/>
</dbReference>
<dbReference type="InterPro" id="IPR015590">
    <property type="entry name" value="Aldehyde_DH_dom"/>
</dbReference>
<feature type="domain" description="Aldehyde dehydrogenase" evidence="5">
    <location>
        <begin position="260"/>
        <end position="456"/>
    </location>
</feature>
<protein>
    <recommendedName>
        <fullName evidence="2">methylmalonate-semialdehyde dehydrogenase (CoA acylating)</fullName>
        <ecNumber evidence="2">1.2.1.27</ecNumber>
    </recommendedName>
</protein>
<evidence type="ECO:0000256" key="4">
    <source>
        <dbReference type="ARBA" id="ARBA00023027"/>
    </source>
</evidence>
<proteinExistence type="inferred from homology"/>
<keyword evidence="7" id="KW-1185">Reference proteome</keyword>
<dbReference type="PANTHER" id="PTHR43866:SF3">
    <property type="entry name" value="METHYLMALONATE-SEMIALDEHYDE DEHYDROGENASE [ACYLATING], MITOCHONDRIAL"/>
    <property type="match status" value="1"/>
</dbReference>
<dbReference type="NCBIfam" id="TIGR01722">
    <property type="entry name" value="MMSDH"/>
    <property type="match status" value="1"/>
</dbReference>
<feature type="domain" description="Aldehyde dehydrogenase" evidence="5">
    <location>
        <begin position="3"/>
        <end position="257"/>
    </location>
</feature>
<dbReference type="FunFam" id="3.40.605.10:FF:000003">
    <property type="entry name" value="Methylmalonate-semialdehyde dehydrogenase [acylating]"/>
    <property type="match status" value="1"/>
</dbReference>
<organism evidence="6 7">
    <name type="scientific">Triticum turgidum subsp. durum</name>
    <name type="common">Durum wheat</name>
    <name type="synonym">Triticum durum</name>
    <dbReference type="NCBI Taxonomy" id="4567"/>
    <lineage>
        <taxon>Eukaryota</taxon>
        <taxon>Viridiplantae</taxon>
        <taxon>Streptophyta</taxon>
        <taxon>Embryophyta</taxon>
        <taxon>Tracheophyta</taxon>
        <taxon>Spermatophyta</taxon>
        <taxon>Magnoliopsida</taxon>
        <taxon>Liliopsida</taxon>
        <taxon>Poales</taxon>
        <taxon>Poaceae</taxon>
        <taxon>BOP clade</taxon>
        <taxon>Pooideae</taxon>
        <taxon>Triticodae</taxon>
        <taxon>Triticeae</taxon>
        <taxon>Triticinae</taxon>
        <taxon>Triticum</taxon>
    </lineage>
</organism>
<dbReference type="FunFam" id="3.40.309.10:FF:000002">
    <property type="entry name" value="Methylmalonate-semialdehyde dehydrogenase (Acylating)"/>
    <property type="match status" value="1"/>
</dbReference>
<dbReference type="EC" id="1.2.1.27" evidence="2"/>
<dbReference type="InterPro" id="IPR016162">
    <property type="entry name" value="Ald_DH_N"/>
</dbReference>
<evidence type="ECO:0000313" key="7">
    <source>
        <dbReference type="Proteomes" id="UP000324705"/>
    </source>
</evidence>
<reference evidence="6 7" key="1">
    <citation type="submission" date="2017-09" db="EMBL/GenBank/DDBJ databases">
        <authorList>
            <consortium name="International Durum Wheat Genome Sequencing Consortium (IDWGSC)"/>
            <person name="Milanesi L."/>
        </authorList>
    </citation>
    <scope>NUCLEOTIDE SEQUENCE [LARGE SCALE GENOMIC DNA]</scope>
    <source>
        <strain evidence="7">cv. Svevo</strain>
    </source>
</reference>
<dbReference type="SUPFAM" id="SSF53720">
    <property type="entry name" value="ALDH-like"/>
    <property type="match status" value="1"/>
</dbReference>
<dbReference type="Proteomes" id="UP000324705">
    <property type="component" value="Chromosome 2A"/>
</dbReference>
<comment type="similarity">
    <text evidence="1">Belongs to the aldehyde dehydrogenase family.</text>
</comment>
<dbReference type="CDD" id="cd07085">
    <property type="entry name" value="ALDH_F6_MMSDH"/>
    <property type="match status" value="1"/>
</dbReference>
<keyword evidence="3" id="KW-0560">Oxidoreductase</keyword>
<dbReference type="GO" id="GO:0006574">
    <property type="term" value="P:L-valine catabolic process"/>
    <property type="evidence" value="ECO:0007669"/>
    <property type="project" value="TreeGrafter"/>
</dbReference>
<evidence type="ECO:0000256" key="2">
    <source>
        <dbReference type="ARBA" id="ARBA00013048"/>
    </source>
</evidence>
<dbReference type="GO" id="GO:0006210">
    <property type="term" value="P:thymine catabolic process"/>
    <property type="evidence" value="ECO:0007669"/>
    <property type="project" value="TreeGrafter"/>
</dbReference>
<dbReference type="PANTHER" id="PTHR43866">
    <property type="entry name" value="MALONATE-SEMIALDEHYDE DEHYDROGENASE"/>
    <property type="match status" value="1"/>
</dbReference>
<evidence type="ECO:0000256" key="1">
    <source>
        <dbReference type="ARBA" id="ARBA00009986"/>
    </source>
</evidence>
<dbReference type="InterPro" id="IPR010061">
    <property type="entry name" value="MeMal-semiAld_DH"/>
</dbReference>
<dbReference type="GO" id="GO:0005739">
    <property type="term" value="C:mitochondrion"/>
    <property type="evidence" value="ECO:0007669"/>
    <property type="project" value="TreeGrafter"/>
</dbReference>
<accession>A0A9R1P4Y9</accession>
<dbReference type="GO" id="GO:0004491">
    <property type="term" value="F:methylmalonate-semialdehyde dehydrogenase (acylating, NAD) activity"/>
    <property type="evidence" value="ECO:0007669"/>
    <property type="project" value="UniProtKB-EC"/>
</dbReference>
<dbReference type="InterPro" id="IPR016161">
    <property type="entry name" value="Ald_DH/histidinol_DH"/>
</dbReference>
<gene>
    <name evidence="6" type="ORF">TRITD_2Av1G263910</name>
</gene>
<evidence type="ECO:0000313" key="6">
    <source>
        <dbReference type="EMBL" id="VAH36951.1"/>
    </source>
</evidence>
<sequence length="477" mass="51624">MSQATQEVVSRIPLTTADEFRAAVDAARTAFPGWRNTPVTARQRIMFKYQELIRANMDKLAENITTEQGKTLKDAWGDVFRGLEVVEHACGMGSLQMGEYVSNVSHGIDTFSIREPLGVCAGICPFNFPAMIPLWMFPIAVTCGNTFVLKPSEKDPGAAMMLAELAMEAGLPKGVLNIVHGTHDVVNNICDDEAIKAVSFVGSNTAGMHIYSRASASGKRVQCNMGAKNHAIILPDADRDATLNALIAAGFGAAGQREDELVKRASNLVVNSGTANDADLGPVISTQPFRKHISFWGLTAKDRICKLVQSGADSGARLVLDGREIVVPQFEDGNFIGPTVLADVKSDMECYQEEIFGPVLLLMKAESLDDAIQIVNRNKYGNGASIFTTSGVSARKFQTDIEAGQILEYNLKVGINVPIPVPLPFFSFTGSKASFAGDLNFYGKAGVQFFTQIKTITQQWKESSPQRVSLSMPTSQK</sequence>
<evidence type="ECO:0000259" key="5">
    <source>
        <dbReference type="Pfam" id="PF00171"/>
    </source>
</evidence>
<dbReference type="AlphaFoldDB" id="A0A9R1P4Y9"/>
<dbReference type="Gene3D" id="3.40.605.10">
    <property type="entry name" value="Aldehyde Dehydrogenase, Chain A, domain 1"/>
    <property type="match status" value="2"/>
</dbReference>
<dbReference type="Gramene" id="TRITD2Av1G263910.3">
    <property type="protein sequence ID" value="TRITD2Av1G263910.3"/>
    <property type="gene ID" value="TRITD2Av1G263910"/>
</dbReference>
<dbReference type="Gene3D" id="3.40.309.10">
    <property type="entry name" value="Aldehyde Dehydrogenase, Chain A, domain 2"/>
    <property type="match status" value="2"/>
</dbReference>
<keyword evidence="4" id="KW-0520">NAD</keyword>
<dbReference type="InterPro" id="IPR016163">
    <property type="entry name" value="Ald_DH_C"/>
</dbReference>
<dbReference type="Pfam" id="PF00171">
    <property type="entry name" value="Aldedh"/>
    <property type="match status" value="2"/>
</dbReference>
<name>A0A9R1P4Y9_TRITD</name>
<evidence type="ECO:0000256" key="3">
    <source>
        <dbReference type="ARBA" id="ARBA00023002"/>
    </source>
</evidence>